<feature type="chain" id="PRO_5032883391" evidence="1">
    <location>
        <begin position="22"/>
        <end position="442"/>
    </location>
</feature>
<dbReference type="OrthoDB" id="543916at2759"/>
<dbReference type="AlphaFoldDB" id="A0A835XWR0"/>
<accession>A0A835XWR0</accession>
<sequence length="442" mass="50686">MAAQLSLGIALSLALLALAWAQKWPEEEDALHKHYSLITDWPSHSARFNISAECGRSGNRSRLRWAYFTRHSGTLWDWIAVADHLNIPWTRIQNRNLWELVDHRAAPDTYVSTQAVAAAKWRGMGQLMCHMADVLVVADVVPDSRPLLLGNCTTPTLLLVTNRFDVGVREDHAGYYKFMAEVVQRPWVWVVVNNPYDAHYMKSKGLVLPPDRTFLLRPVGASFLPKPDPASAAPRAGMIALIEHPGKPHLELLHILPWLKEKNLLPYVSIIDRMYGGPAVLSHFRGVIQVPYQVSVMKMYESMFYGAVFVVPSHTFMVQLLKDHEHMAFCCRPFMEQHPDTWQEVVDWYNPDYVEGHVLFNSWDELAQILKGEGPFTPAFFSAKAAASRRLMAASRRRSLEGYRTLTQRMEAQSCELLKSEDLWPPRYTTAWERSLRRRPWN</sequence>
<evidence type="ECO:0000313" key="2">
    <source>
        <dbReference type="EMBL" id="KAG2487174.1"/>
    </source>
</evidence>
<feature type="signal peptide" evidence="1">
    <location>
        <begin position="1"/>
        <end position="21"/>
    </location>
</feature>
<dbReference type="EMBL" id="JAEHOE010000100">
    <property type="protein sequence ID" value="KAG2487174.1"/>
    <property type="molecule type" value="Genomic_DNA"/>
</dbReference>
<protein>
    <submittedName>
        <fullName evidence="2">Uncharacterized protein</fullName>
    </submittedName>
</protein>
<evidence type="ECO:0000256" key="1">
    <source>
        <dbReference type="SAM" id="SignalP"/>
    </source>
</evidence>
<gene>
    <name evidence="2" type="ORF">HYH03_014154</name>
</gene>
<reference evidence="2" key="1">
    <citation type="journal article" date="2020" name="bioRxiv">
        <title>Comparative genomics of Chlamydomonas.</title>
        <authorList>
            <person name="Craig R.J."/>
            <person name="Hasan A.R."/>
            <person name="Ness R.W."/>
            <person name="Keightley P.D."/>
        </authorList>
    </citation>
    <scope>NUCLEOTIDE SEQUENCE</scope>
    <source>
        <strain evidence="2">CCAP 11/70</strain>
    </source>
</reference>
<proteinExistence type="predicted"/>
<keyword evidence="1" id="KW-0732">Signal</keyword>
<comment type="caution">
    <text evidence="2">The sequence shown here is derived from an EMBL/GenBank/DDBJ whole genome shotgun (WGS) entry which is preliminary data.</text>
</comment>
<name>A0A835XWR0_9CHLO</name>
<keyword evidence="3" id="KW-1185">Reference proteome</keyword>
<evidence type="ECO:0000313" key="3">
    <source>
        <dbReference type="Proteomes" id="UP000612055"/>
    </source>
</evidence>
<organism evidence="2 3">
    <name type="scientific">Edaphochlamys debaryana</name>
    <dbReference type="NCBI Taxonomy" id="47281"/>
    <lineage>
        <taxon>Eukaryota</taxon>
        <taxon>Viridiplantae</taxon>
        <taxon>Chlorophyta</taxon>
        <taxon>core chlorophytes</taxon>
        <taxon>Chlorophyceae</taxon>
        <taxon>CS clade</taxon>
        <taxon>Chlamydomonadales</taxon>
        <taxon>Chlamydomonadales incertae sedis</taxon>
        <taxon>Edaphochlamys</taxon>
    </lineage>
</organism>
<dbReference type="Proteomes" id="UP000612055">
    <property type="component" value="Unassembled WGS sequence"/>
</dbReference>